<evidence type="ECO:0000256" key="2">
    <source>
        <dbReference type="ARBA" id="ARBA00005011"/>
    </source>
</evidence>
<dbReference type="AlphaFoldDB" id="A0A4R3VC36"/>
<dbReference type="InterPro" id="IPR001917">
    <property type="entry name" value="Aminotrans_II_pyridoxalP_BS"/>
</dbReference>
<dbReference type="InterPro" id="IPR015421">
    <property type="entry name" value="PyrdxlP-dep_Trfase_major"/>
</dbReference>
<dbReference type="InterPro" id="IPR015424">
    <property type="entry name" value="PyrdxlP-dep_Trfase"/>
</dbReference>
<dbReference type="EMBL" id="SMBX01000002">
    <property type="protein sequence ID" value="TCV01681.1"/>
    <property type="molecule type" value="Genomic_DNA"/>
</dbReference>
<comment type="caution">
    <text evidence="11">The sequence shown here is derived from an EMBL/GenBank/DDBJ whole genome shotgun (WGS) entry which is preliminary data.</text>
</comment>
<dbReference type="RefSeq" id="WP_132474401.1">
    <property type="nucleotide sequence ID" value="NZ_JBEBWM010000105.1"/>
</dbReference>
<evidence type="ECO:0000256" key="5">
    <source>
        <dbReference type="ARBA" id="ARBA00022576"/>
    </source>
</evidence>
<keyword evidence="7 9" id="KW-0663">Pyridoxal phosphate</keyword>
<accession>A0A4R3VC36</accession>
<evidence type="ECO:0000313" key="12">
    <source>
        <dbReference type="Proteomes" id="UP000294692"/>
    </source>
</evidence>
<dbReference type="InterPro" id="IPR015422">
    <property type="entry name" value="PyrdxlP-dep_Trfase_small"/>
</dbReference>
<reference evidence="11 12" key="1">
    <citation type="submission" date="2019-03" db="EMBL/GenBank/DDBJ databases">
        <title>Genomic Encyclopedia of Type Strains, Phase IV (KMG-IV): sequencing the most valuable type-strain genomes for metagenomic binning, comparative biology and taxonomic classification.</title>
        <authorList>
            <person name="Goeker M."/>
        </authorList>
    </citation>
    <scope>NUCLEOTIDE SEQUENCE [LARGE SCALE GENOMIC DNA]</scope>
    <source>
        <strain evidence="11 12">DSM 100048</strain>
    </source>
</reference>
<keyword evidence="5 9" id="KW-0032">Aminotransferase</keyword>
<protein>
    <recommendedName>
        <fullName evidence="9">Histidinol-phosphate aminotransferase</fullName>
        <ecNumber evidence="9">2.6.1.9</ecNumber>
    </recommendedName>
    <alternativeName>
        <fullName evidence="9">Imidazole acetol-phosphate transaminase</fullName>
    </alternativeName>
</protein>
<dbReference type="InterPro" id="IPR050106">
    <property type="entry name" value="HistidinolP_aminotransfase"/>
</dbReference>
<sequence>MTTQATAAVGEAPTVAAHILSIAPYQPGKPISELAREFGLDPAGIIKLASNENPLGMPESAKMAIAQAVSDLGRYPDPNGFELKALLSKIYGLPAAWITLGNGSNDLLELASLALLGPGTSAVYSQYAFAVYRLATQARGARHLMTPARNHGHDLDAMFDAIEPDTRLVFIANPNNPTGTYQPGEAVTAFLEKVWNTHGERVTVLLDEAYNEYLDPELRFDSARLVERFPNLIVSRTLSKAYGLAGLRVGFSLAQPRLTDLLNRVRQPFNVNSLAQAAAIAALQDKAFLQRTYELNRDGKKVLSSAFEEMGLEYVPSYGNFVLVRVGDAARLNQALLRRGVIVRPVVGDGLPEWLRISIGLPEENARLIDALKDSLAER</sequence>
<evidence type="ECO:0000256" key="3">
    <source>
        <dbReference type="ARBA" id="ARBA00007970"/>
    </source>
</evidence>
<dbReference type="Gene3D" id="3.40.640.10">
    <property type="entry name" value="Type I PLP-dependent aspartate aminotransferase-like (Major domain)"/>
    <property type="match status" value="1"/>
</dbReference>
<evidence type="ECO:0000256" key="4">
    <source>
        <dbReference type="ARBA" id="ARBA00011738"/>
    </source>
</evidence>
<comment type="catalytic activity">
    <reaction evidence="8 9">
        <text>L-histidinol phosphate + 2-oxoglutarate = 3-(imidazol-4-yl)-2-oxopropyl phosphate + L-glutamate</text>
        <dbReference type="Rhea" id="RHEA:23744"/>
        <dbReference type="ChEBI" id="CHEBI:16810"/>
        <dbReference type="ChEBI" id="CHEBI:29985"/>
        <dbReference type="ChEBI" id="CHEBI:57766"/>
        <dbReference type="ChEBI" id="CHEBI:57980"/>
        <dbReference type="EC" id="2.6.1.9"/>
    </reaction>
</comment>
<dbReference type="PANTHER" id="PTHR43643">
    <property type="entry name" value="HISTIDINOL-PHOSPHATE AMINOTRANSFERASE 2"/>
    <property type="match status" value="1"/>
</dbReference>
<keyword evidence="9" id="KW-0028">Amino-acid biosynthesis</keyword>
<comment type="similarity">
    <text evidence="3 9">Belongs to the class-II pyridoxal-phosphate-dependent aminotransferase family. Histidinol-phosphate aminotransferase subfamily.</text>
</comment>
<evidence type="ECO:0000313" key="11">
    <source>
        <dbReference type="EMBL" id="TCV01681.1"/>
    </source>
</evidence>
<evidence type="ECO:0000259" key="10">
    <source>
        <dbReference type="Pfam" id="PF00155"/>
    </source>
</evidence>
<keyword evidence="12" id="KW-1185">Reference proteome</keyword>
<dbReference type="PROSITE" id="PS00599">
    <property type="entry name" value="AA_TRANSFER_CLASS_2"/>
    <property type="match status" value="1"/>
</dbReference>
<feature type="domain" description="Aminotransferase class I/classII large" evidence="10">
    <location>
        <begin position="45"/>
        <end position="372"/>
    </location>
</feature>
<dbReference type="GO" id="GO:0004400">
    <property type="term" value="F:histidinol-phosphate transaminase activity"/>
    <property type="evidence" value="ECO:0007669"/>
    <property type="project" value="UniProtKB-UniRule"/>
</dbReference>
<dbReference type="NCBIfam" id="TIGR01141">
    <property type="entry name" value="hisC"/>
    <property type="match status" value="1"/>
</dbReference>
<dbReference type="SUPFAM" id="SSF53383">
    <property type="entry name" value="PLP-dependent transferases"/>
    <property type="match status" value="1"/>
</dbReference>
<name>A0A4R3VC36_9BURK</name>
<evidence type="ECO:0000256" key="9">
    <source>
        <dbReference type="HAMAP-Rule" id="MF_01023"/>
    </source>
</evidence>
<organism evidence="11 12">
    <name type="scientific">Paracandidimonas soli</name>
    <dbReference type="NCBI Taxonomy" id="1917182"/>
    <lineage>
        <taxon>Bacteria</taxon>
        <taxon>Pseudomonadati</taxon>
        <taxon>Pseudomonadota</taxon>
        <taxon>Betaproteobacteria</taxon>
        <taxon>Burkholderiales</taxon>
        <taxon>Alcaligenaceae</taxon>
        <taxon>Paracandidimonas</taxon>
    </lineage>
</organism>
<dbReference type="EC" id="2.6.1.9" evidence="9"/>
<evidence type="ECO:0000256" key="1">
    <source>
        <dbReference type="ARBA" id="ARBA00001933"/>
    </source>
</evidence>
<dbReference type="HAMAP" id="MF_01023">
    <property type="entry name" value="HisC_aminotrans_2"/>
    <property type="match status" value="1"/>
</dbReference>
<comment type="cofactor">
    <cofactor evidence="1 9">
        <name>pyridoxal 5'-phosphate</name>
        <dbReference type="ChEBI" id="CHEBI:597326"/>
    </cofactor>
</comment>
<dbReference type="CDD" id="cd00609">
    <property type="entry name" value="AAT_like"/>
    <property type="match status" value="1"/>
</dbReference>
<gene>
    <name evidence="9" type="primary">hisC</name>
    <name evidence="11" type="ORF">EV686_102394</name>
</gene>
<dbReference type="OrthoDB" id="9813612at2"/>
<dbReference type="PANTHER" id="PTHR43643:SF3">
    <property type="entry name" value="HISTIDINOL-PHOSPHATE AMINOTRANSFERASE"/>
    <property type="match status" value="1"/>
</dbReference>
<comment type="subunit">
    <text evidence="4 9">Homodimer.</text>
</comment>
<dbReference type="Pfam" id="PF00155">
    <property type="entry name" value="Aminotran_1_2"/>
    <property type="match status" value="1"/>
</dbReference>
<feature type="modified residue" description="N6-(pyridoxal phosphate)lysine" evidence="9">
    <location>
        <position position="240"/>
    </location>
</feature>
<proteinExistence type="inferred from homology"/>
<dbReference type="Proteomes" id="UP000294692">
    <property type="component" value="Unassembled WGS sequence"/>
</dbReference>
<dbReference type="GO" id="GO:0000105">
    <property type="term" value="P:L-histidine biosynthetic process"/>
    <property type="evidence" value="ECO:0007669"/>
    <property type="project" value="UniProtKB-UniRule"/>
</dbReference>
<dbReference type="InterPro" id="IPR004839">
    <property type="entry name" value="Aminotransferase_I/II_large"/>
</dbReference>
<dbReference type="UniPathway" id="UPA00031">
    <property type="reaction ID" value="UER00012"/>
</dbReference>
<dbReference type="Gene3D" id="3.90.1150.10">
    <property type="entry name" value="Aspartate Aminotransferase, domain 1"/>
    <property type="match status" value="1"/>
</dbReference>
<evidence type="ECO:0000256" key="7">
    <source>
        <dbReference type="ARBA" id="ARBA00022898"/>
    </source>
</evidence>
<evidence type="ECO:0000256" key="6">
    <source>
        <dbReference type="ARBA" id="ARBA00022679"/>
    </source>
</evidence>
<keyword evidence="6 9" id="KW-0808">Transferase</keyword>
<keyword evidence="9" id="KW-0368">Histidine biosynthesis</keyword>
<dbReference type="GO" id="GO:0030170">
    <property type="term" value="F:pyridoxal phosphate binding"/>
    <property type="evidence" value="ECO:0007669"/>
    <property type="project" value="InterPro"/>
</dbReference>
<dbReference type="InterPro" id="IPR005861">
    <property type="entry name" value="HisP_aminotrans"/>
</dbReference>
<evidence type="ECO:0000256" key="8">
    <source>
        <dbReference type="ARBA" id="ARBA00047481"/>
    </source>
</evidence>
<comment type="pathway">
    <text evidence="2 9">Amino-acid biosynthesis; L-histidine biosynthesis; L-histidine from 5-phospho-alpha-D-ribose 1-diphosphate: step 7/9.</text>
</comment>